<dbReference type="PRINTS" id="PR01434">
    <property type="entry name" value="NADHDHGNASE5"/>
</dbReference>
<protein>
    <submittedName>
        <fullName evidence="9">Hydrogenase</fullName>
    </submittedName>
</protein>
<dbReference type="PANTHER" id="PTHR43373:SF1">
    <property type="entry name" value="NA(+)_H(+) ANTIPORTER SUBUNIT A"/>
    <property type="match status" value="1"/>
</dbReference>
<feature type="transmembrane region" description="Helical" evidence="6">
    <location>
        <begin position="178"/>
        <end position="195"/>
    </location>
</feature>
<feature type="transmembrane region" description="Helical" evidence="6">
    <location>
        <begin position="29"/>
        <end position="47"/>
    </location>
</feature>
<organism evidence="9 10">
    <name type="scientific">Ginsengibacter hankyongi</name>
    <dbReference type="NCBI Taxonomy" id="2607284"/>
    <lineage>
        <taxon>Bacteria</taxon>
        <taxon>Pseudomonadati</taxon>
        <taxon>Bacteroidota</taxon>
        <taxon>Chitinophagia</taxon>
        <taxon>Chitinophagales</taxon>
        <taxon>Chitinophagaceae</taxon>
        <taxon>Ginsengibacter</taxon>
    </lineage>
</organism>
<name>A0A5J5IIS0_9BACT</name>
<evidence type="ECO:0000259" key="7">
    <source>
        <dbReference type="Pfam" id="PF00361"/>
    </source>
</evidence>
<keyword evidence="10" id="KW-1185">Reference proteome</keyword>
<reference evidence="9 10" key="1">
    <citation type="submission" date="2019-09" db="EMBL/GenBank/DDBJ databases">
        <title>Draft genome sequence of Ginsengibacter sp. BR5-29.</title>
        <authorList>
            <person name="Im W.-T."/>
        </authorList>
    </citation>
    <scope>NUCLEOTIDE SEQUENCE [LARGE SCALE GENOMIC DNA]</scope>
    <source>
        <strain evidence="9 10">BR5-29</strain>
    </source>
</reference>
<keyword evidence="4 6" id="KW-0472">Membrane</keyword>
<feature type="transmembrane region" description="Helical" evidence="6">
    <location>
        <begin position="600"/>
        <end position="620"/>
    </location>
</feature>
<dbReference type="GO" id="GO:0016020">
    <property type="term" value="C:membrane"/>
    <property type="evidence" value="ECO:0007669"/>
    <property type="project" value="UniProtKB-SubCell"/>
</dbReference>
<feature type="transmembrane region" description="Helical" evidence="6">
    <location>
        <begin position="545"/>
        <end position="569"/>
    </location>
</feature>
<feature type="transmembrane region" description="Helical" evidence="6">
    <location>
        <begin position="311"/>
        <end position="332"/>
    </location>
</feature>
<evidence type="ECO:0000259" key="8">
    <source>
        <dbReference type="Pfam" id="PF00662"/>
    </source>
</evidence>
<dbReference type="EMBL" id="VYQF01000001">
    <property type="protein sequence ID" value="KAA9040929.1"/>
    <property type="molecule type" value="Genomic_DNA"/>
</dbReference>
<dbReference type="AlphaFoldDB" id="A0A5J5IIS0"/>
<sequence>MYALIISLFILPVAVSVLVLILPKNLSRILVIASAAILSVISFYLLVSIEEPFHFGVSHYMNEVVSVADILLLLYFGSVAIRKKSWLVGLLTVLQFGALLYLLKIIPEEYQAQFTVDKLSVFMFLLINVISGIISIFSLQYIDGEDCSAFRKKYFLSILFWFIAVMNIIVSSDNMECFFLFFELTTLASFLFIGFRKDEISGKNALTALWMNQIGGLAILGAIFFIIHNGYGTATFSNLLAHSSVPGILLPLALLCVAALVKGAQMPFSKWLLGAMVAPTPVSALLHSSTMVKIAPFIILRLSPALKGTPVASVVIAMTGFVFVAAAIGALSQDNFKRILAHSTIALLALMIMMAAVGTPVTIIAALTLVFFHGLSKCMLFLNAGILERIFHFKQTSDMDKLAETGPFTSLVISIGFMSLLLPPFGAFMGKWFGIESLGVLAINQKMLGAFVIVAIACGGAILSLLYFKVLGLLIARTGDHDGVKFEKTKPLYSATISILLGLIILSVLSYPFLMSHYFVPVASQTLSLPIEVTIYGWKLHVGAMALPVVPLLIAFLLLPITIITATFIRFKNVDRVKEYACGEKTNYSFSSFYFATDRATPYFSVIGILFFITLIVVSIL</sequence>
<feature type="transmembrane region" description="Helical" evidence="6">
    <location>
        <begin position="492"/>
        <end position="514"/>
    </location>
</feature>
<evidence type="ECO:0000256" key="4">
    <source>
        <dbReference type="ARBA" id="ARBA00023136"/>
    </source>
</evidence>
<comment type="caution">
    <text evidence="9">The sequence shown here is derived from an EMBL/GenBank/DDBJ whole genome shotgun (WGS) entry which is preliminary data.</text>
</comment>
<feature type="transmembrane region" description="Helical" evidence="6">
    <location>
        <begin position="207"/>
        <end position="227"/>
    </location>
</feature>
<evidence type="ECO:0000313" key="10">
    <source>
        <dbReference type="Proteomes" id="UP000326903"/>
    </source>
</evidence>
<dbReference type="InterPro" id="IPR001516">
    <property type="entry name" value="Proton_antipo_N"/>
</dbReference>
<dbReference type="RefSeq" id="WP_150413018.1">
    <property type="nucleotide sequence ID" value="NZ_VYQF01000001.1"/>
</dbReference>
<feature type="transmembrane region" description="Helical" evidence="6">
    <location>
        <begin position="86"/>
        <end position="107"/>
    </location>
</feature>
<feature type="transmembrane region" description="Helical" evidence="6">
    <location>
        <begin position="59"/>
        <end position="79"/>
    </location>
</feature>
<feature type="transmembrane region" description="Helical" evidence="6">
    <location>
        <begin position="6"/>
        <end position="22"/>
    </location>
</feature>
<keyword evidence="3 6" id="KW-1133">Transmembrane helix</keyword>
<evidence type="ECO:0000313" key="9">
    <source>
        <dbReference type="EMBL" id="KAA9040929.1"/>
    </source>
</evidence>
<keyword evidence="2 5" id="KW-0812">Transmembrane</keyword>
<feature type="transmembrane region" description="Helical" evidence="6">
    <location>
        <begin position="339"/>
        <end position="357"/>
    </location>
</feature>
<evidence type="ECO:0000256" key="6">
    <source>
        <dbReference type="SAM" id="Phobius"/>
    </source>
</evidence>
<evidence type="ECO:0000256" key="1">
    <source>
        <dbReference type="ARBA" id="ARBA00004127"/>
    </source>
</evidence>
<evidence type="ECO:0000256" key="5">
    <source>
        <dbReference type="RuleBase" id="RU000320"/>
    </source>
</evidence>
<feature type="transmembrane region" description="Helical" evidence="6">
    <location>
        <begin position="273"/>
        <end position="299"/>
    </location>
</feature>
<evidence type="ECO:0000256" key="2">
    <source>
        <dbReference type="ARBA" id="ARBA00022692"/>
    </source>
</evidence>
<gene>
    <name evidence="9" type="ORF">FW778_02505</name>
</gene>
<dbReference type="Proteomes" id="UP000326903">
    <property type="component" value="Unassembled WGS sequence"/>
</dbReference>
<feature type="domain" description="NADH:quinone oxidoreductase/Mrp antiporter transmembrane" evidence="7">
    <location>
        <begin position="172"/>
        <end position="437"/>
    </location>
</feature>
<dbReference type="GO" id="GO:0012505">
    <property type="term" value="C:endomembrane system"/>
    <property type="evidence" value="ECO:0007669"/>
    <property type="project" value="UniProtKB-SubCell"/>
</dbReference>
<feature type="transmembrane region" description="Helical" evidence="6">
    <location>
        <begin position="239"/>
        <end position="261"/>
    </location>
</feature>
<feature type="transmembrane region" description="Helical" evidence="6">
    <location>
        <begin position="363"/>
        <end position="387"/>
    </location>
</feature>
<dbReference type="InterPro" id="IPR001750">
    <property type="entry name" value="ND/Mrp_TM"/>
</dbReference>
<feature type="transmembrane region" description="Helical" evidence="6">
    <location>
        <begin position="408"/>
        <end position="428"/>
    </location>
</feature>
<accession>A0A5J5IIS0</accession>
<feature type="domain" description="NADH-Ubiquinone oxidoreductase (complex I) chain 5 N-terminal" evidence="8">
    <location>
        <begin position="112"/>
        <end position="145"/>
    </location>
</feature>
<comment type="subcellular location">
    <subcellularLocation>
        <location evidence="1">Endomembrane system</location>
        <topology evidence="1">Multi-pass membrane protein</topology>
    </subcellularLocation>
    <subcellularLocation>
        <location evidence="5">Membrane</location>
        <topology evidence="5">Multi-pass membrane protein</topology>
    </subcellularLocation>
</comment>
<feature type="transmembrane region" description="Helical" evidence="6">
    <location>
        <begin position="448"/>
        <end position="471"/>
    </location>
</feature>
<feature type="transmembrane region" description="Helical" evidence="6">
    <location>
        <begin position="154"/>
        <end position="172"/>
    </location>
</feature>
<proteinExistence type="predicted"/>
<dbReference type="PANTHER" id="PTHR43373">
    <property type="entry name" value="NA(+)/H(+) ANTIPORTER SUBUNIT"/>
    <property type="match status" value="1"/>
</dbReference>
<dbReference type="Pfam" id="PF00662">
    <property type="entry name" value="Proton_antipo_N"/>
    <property type="match status" value="1"/>
</dbReference>
<feature type="transmembrane region" description="Helical" evidence="6">
    <location>
        <begin position="119"/>
        <end position="142"/>
    </location>
</feature>
<dbReference type="InterPro" id="IPR050616">
    <property type="entry name" value="CPA3_Na-H_Antiporter_A"/>
</dbReference>
<evidence type="ECO:0000256" key="3">
    <source>
        <dbReference type="ARBA" id="ARBA00022989"/>
    </source>
</evidence>
<dbReference type="Pfam" id="PF00361">
    <property type="entry name" value="Proton_antipo_M"/>
    <property type="match status" value="1"/>
</dbReference>